<keyword evidence="3" id="KW-0067">ATP-binding</keyword>
<evidence type="ECO:0000313" key="5">
    <source>
        <dbReference type="EMBL" id="TSE09626.1"/>
    </source>
</evidence>
<dbReference type="InterPro" id="IPR003778">
    <property type="entry name" value="CT_A_B"/>
</dbReference>
<dbReference type="PANTHER" id="PTHR43309">
    <property type="entry name" value="5-OXOPROLINASE SUBUNIT C"/>
    <property type="match status" value="1"/>
</dbReference>
<dbReference type="GO" id="GO:0005524">
    <property type="term" value="F:ATP binding"/>
    <property type="evidence" value="ECO:0007669"/>
    <property type="project" value="UniProtKB-KW"/>
</dbReference>
<dbReference type="RefSeq" id="WP_143916085.1">
    <property type="nucleotide sequence ID" value="NZ_CANMIK010000012.1"/>
</dbReference>
<dbReference type="InterPro" id="IPR029000">
    <property type="entry name" value="Cyclophilin-like_dom_sf"/>
</dbReference>
<dbReference type="EMBL" id="VLNR01000012">
    <property type="protein sequence ID" value="TSE09626.1"/>
    <property type="molecule type" value="Genomic_DNA"/>
</dbReference>
<keyword evidence="6" id="KW-1185">Reference proteome</keyword>
<organism evidence="5 6">
    <name type="scientific">Aquimarina algiphila</name>
    <dbReference type="NCBI Taxonomy" id="2047982"/>
    <lineage>
        <taxon>Bacteria</taxon>
        <taxon>Pseudomonadati</taxon>
        <taxon>Bacteroidota</taxon>
        <taxon>Flavobacteriia</taxon>
        <taxon>Flavobacteriales</taxon>
        <taxon>Flavobacteriaceae</taxon>
        <taxon>Aquimarina</taxon>
    </lineage>
</organism>
<evidence type="ECO:0000313" key="6">
    <source>
        <dbReference type="Proteomes" id="UP000318833"/>
    </source>
</evidence>
<dbReference type="PANTHER" id="PTHR43309:SF5">
    <property type="entry name" value="5-OXOPROLINASE SUBUNIT C"/>
    <property type="match status" value="1"/>
</dbReference>
<keyword evidence="2" id="KW-0378">Hydrolase</keyword>
<reference evidence="5 6" key="1">
    <citation type="submission" date="2019-07" db="EMBL/GenBank/DDBJ databases">
        <title>The draft genome sequence of Aquimarina algiphila M91.</title>
        <authorList>
            <person name="Meng X."/>
        </authorList>
    </citation>
    <scope>NUCLEOTIDE SEQUENCE [LARGE SCALE GENOMIC DNA]</scope>
    <source>
        <strain evidence="5 6">M91</strain>
    </source>
</reference>
<dbReference type="GO" id="GO:0016787">
    <property type="term" value="F:hydrolase activity"/>
    <property type="evidence" value="ECO:0007669"/>
    <property type="project" value="UniProtKB-KW"/>
</dbReference>
<dbReference type="AlphaFoldDB" id="A0A554VMV1"/>
<protein>
    <submittedName>
        <fullName evidence="5">Biotin-dependent carboxyltransferase family protein</fullName>
    </submittedName>
</protein>
<dbReference type="Proteomes" id="UP000318833">
    <property type="component" value="Unassembled WGS sequence"/>
</dbReference>
<dbReference type="GO" id="GO:0016740">
    <property type="term" value="F:transferase activity"/>
    <property type="evidence" value="ECO:0007669"/>
    <property type="project" value="UniProtKB-KW"/>
</dbReference>
<feature type="domain" description="Carboxyltransferase" evidence="4">
    <location>
        <begin position="26"/>
        <end position="283"/>
    </location>
</feature>
<gene>
    <name evidence="5" type="ORF">FOF46_07910</name>
</gene>
<name>A0A554VMV1_9FLAO</name>
<dbReference type="Gene3D" id="2.40.100.10">
    <property type="entry name" value="Cyclophilin-like"/>
    <property type="match status" value="1"/>
</dbReference>
<dbReference type="InterPro" id="IPR052708">
    <property type="entry name" value="PxpC"/>
</dbReference>
<dbReference type="SMART" id="SM00797">
    <property type="entry name" value="AHS2"/>
    <property type="match status" value="1"/>
</dbReference>
<evidence type="ECO:0000256" key="3">
    <source>
        <dbReference type="ARBA" id="ARBA00022840"/>
    </source>
</evidence>
<evidence type="ECO:0000259" key="4">
    <source>
        <dbReference type="SMART" id="SM00797"/>
    </source>
</evidence>
<comment type="caution">
    <text evidence="5">The sequence shown here is derived from an EMBL/GenBank/DDBJ whole genome shotgun (WGS) entry which is preliminary data.</text>
</comment>
<keyword evidence="1" id="KW-0547">Nucleotide-binding</keyword>
<sequence>MTGGVKILKAGFFTTIQDGGRFGFSKYGVPRSGAMDKLSYGLANLLLGNDKNSACIEWTFQPPVLHFFENTEIVLTGAEADAFLNDLKIDMYKKIRIVKDDILKFKSCRKGVYGYVGIRKGFSTSLILKSRSFYKSITSDYRLENDAVLPYEMSNIFDRQLSTISIPILFDSTQKLEVYKGPEFDHLSKDQQSFLFDNSFTISNTINRMAIQLEEKLYNDLPSMLTSPVLPGTVQLTPSGTLIILMRDCQTTGGYPRVLQLSEMSINSIAQKRMKERCSFKLI</sequence>
<dbReference type="OrthoDB" id="9782422at2"/>
<proteinExistence type="predicted"/>
<dbReference type="Pfam" id="PF02626">
    <property type="entry name" value="CT_A_B"/>
    <property type="match status" value="1"/>
</dbReference>
<accession>A0A554VMV1</accession>
<evidence type="ECO:0000256" key="2">
    <source>
        <dbReference type="ARBA" id="ARBA00022801"/>
    </source>
</evidence>
<evidence type="ECO:0000256" key="1">
    <source>
        <dbReference type="ARBA" id="ARBA00022741"/>
    </source>
</evidence>
<keyword evidence="5" id="KW-0808">Transferase</keyword>